<dbReference type="InterPro" id="IPR036291">
    <property type="entry name" value="NAD(P)-bd_dom_sf"/>
</dbReference>
<evidence type="ECO:0000256" key="1">
    <source>
        <dbReference type="ARBA" id="ARBA00010944"/>
    </source>
</evidence>
<protein>
    <recommendedName>
        <fullName evidence="2">dTDP-4-dehydrorhamnose reductase</fullName>
        <ecNumber evidence="2">1.1.1.133</ecNumber>
    </recommendedName>
</protein>
<reference evidence="4" key="1">
    <citation type="submission" date="2019-11" db="EMBL/GenBank/DDBJ databases">
        <title>Genomic insights into an expanded diversity of filamentous marine cyanobacteria reveals the extraordinary biosynthetic potential of Moorea and Okeania.</title>
        <authorList>
            <person name="Ferreira Leao T."/>
            <person name="Wang M."/>
            <person name="Moss N."/>
            <person name="Da Silva R."/>
            <person name="Sanders J."/>
            <person name="Nurk S."/>
            <person name="Gurevich A."/>
            <person name="Humphrey G."/>
            <person name="Reher R."/>
            <person name="Zhu Q."/>
            <person name="Belda-Ferre P."/>
            <person name="Glukhov E."/>
            <person name="Rex R."/>
            <person name="Dorrestein P.C."/>
            <person name="Knight R."/>
            <person name="Pevzner P."/>
            <person name="Gerwick W.H."/>
            <person name="Gerwick L."/>
        </authorList>
    </citation>
    <scope>NUCLEOTIDE SEQUENCE</scope>
    <source>
        <strain evidence="4">SIO1C4</strain>
    </source>
</reference>
<comment type="pathway">
    <text evidence="2">Carbohydrate biosynthesis; dTDP-L-rhamnose biosynthesis.</text>
</comment>
<evidence type="ECO:0000313" key="4">
    <source>
        <dbReference type="EMBL" id="NER30169.1"/>
    </source>
</evidence>
<proteinExistence type="inferred from homology"/>
<keyword evidence="2" id="KW-0521">NADP</keyword>
<dbReference type="GO" id="GO:0019305">
    <property type="term" value="P:dTDP-rhamnose biosynthetic process"/>
    <property type="evidence" value="ECO:0007669"/>
    <property type="project" value="UniProtKB-UniPathway"/>
</dbReference>
<dbReference type="GO" id="GO:0005829">
    <property type="term" value="C:cytosol"/>
    <property type="evidence" value="ECO:0007669"/>
    <property type="project" value="TreeGrafter"/>
</dbReference>
<dbReference type="EMBL" id="JAAHFQ010000499">
    <property type="protein sequence ID" value="NER30169.1"/>
    <property type="molecule type" value="Genomic_DNA"/>
</dbReference>
<organism evidence="4">
    <name type="scientific">Symploca sp. SIO1C4</name>
    <dbReference type="NCBI Taxonomy" id="2607765"/>
    <lineage>
        <taxon>Bacteria</taxon>
        <taxon>Bacillati</taxon>
        <taxon>Cyanobacteriota</taxon>
        <taxon>Cyanophyceae</taxon>
        <taxon>Coleofasciculales</taxon>
        <taxon>Coleofasciculaceae</taxon>
        <taxon>Symploca</taxon>
    </lineage>
</organism>
<accession>A0A6B3NAN8</accession>
<dbReference type="EC" id="1.1.1.133" evidence="2"/>
<comment type="caution">
    <text evidence="4">The sequence shown here is derived from an EMBL/GenBank/DDBJ whole genome shotgun (WGS) entry which is preliminary data.</text>
</comment>
<sequence>MKRILLTGITGQLGQQLPGILEPLAEVTGVDRQSLDLAQPEEIRKVISEVKPDLIINAAAYTAVDKAETETELAKAINGIAPTIIAEEAQQLGASLIHISTDYVFDGRKNTPYTEEDTPNPINAYGQSKLLGEEGVRQKCERHIILRTAWVYGAYGKGNFVKTMLRLGAEREELRVVVDQVGGPTWTGDLAQGIAMIAANLPNPRLGESINLDQDAKLNVSTGTYHFTNSGAISWYDFAIAIFEEAQQLGFPVKVKHVVPITTTEYPTPAKRPAYSVLSGKKISVALGTHPPHWRQGLRQMLKQLYSQQ</sequence>
<evidence type="ECO:0000256" key="2">
    <source>
        <dbReference type="RuleBase" id="RU364082"/>
    </source>
</evidence>
<evidence type="ECO:0000259" key="3">
    <source>
        <dbReference type="Pfam" id="PF04321"/>
    </source>
</evidence>
<comment type="function">
    <text evidence="2">Catalyzes the reduction of dTDP-6-deoxy-L-lyxo-4-hexulose to yield dTDP-L-rhamnose.</text>
</comment>
<dbReference type="Pfam" id="PF04321">
    <property type="entry name" value="RmlD_sub_bind"/>
    <property type="match status" value="1"/>
</dbReference>
<dbReference type="PANTHER" id="PTHR10491:SF4">
    <property type="entry name" value="METHIONINE ADENOSYLTRANSFERASE 2 SUBUNIT BETA"/>
    <property type="match status" value="1"/>
</dbReference>
<dbReference type="UniPathway" id="UPA00124"/>
<dbReference type="Gene3D" id="3.40.50.720">
    <property type="entry name" value="NAD(P)-binding Rossmann-like Domain"/>
    <property type="match status" value="1"/>
</dbReference>
<dbReference type="SUPFAM" id="SSF51735">
    <property type="entry name" value="NAD(P)-binding Rossmann-fold domains"/>
    <property type="match status" value="1"/>
</dbReference>
<dbReference type="Gene3D" id="3.90.25.10">
    <property type="entry name" value="UDP-galactose 4-epimerase, domain 1"/>
    <property type="match status" value="1"/>
</dbReference>
<dbReference type="FunFam" id="3.40.50.720:FF:000159">
    <property type="entry name" value="dTDP-4-dehydrorhamnose reductase"/>
    <property type="match status" value="1"/>
</dbReference>
<dbReference type="AlphaFoldDB" id="A0A6B3NAN8"/>
<dbReference type="NCBIfam" id="TIGR01214">
    <property type="entry name" value="rmlD"/>
    <property type="match status" value="1"/>
</dbReference>
<gene>
    <name evidence="4" type="primary">rfbD</name>
    <name evidence="4" type="ORF">F6J89_21740</name>
</gene>
<dbReference type="PANTHER" id="PTHR10491">
    <property type="entry name" value="DTDP-4-DEHYDRORHAMNOSE REDUCTASE"/>
    <property type="match status" value="1"/>
</dbReference>
<name>A0A6B3NAN8_9CYAN</name>
<keyword evidence="2 4" id="KW-0560">Oxidoreductase</keyword>
<comment type="similarity">
    <text evidence="1 2">Belongs to the dTDP-4-dehydrorhamnose reductase family.</text>
</comment>
<dbReference type="CDD" id="cd05254">
    <property type="entry name" value="dTDP_HR_like_SDR_e"/>
    <property type="match status" value="1"/>
</dbReference>
<dbReference type="GO" id="GO:0008831">
    <property type="term" value="F:dTDP-4-dehydrorhamnose reductase activity"/>
    <property type="evidence" value="ECO:0007669"/>
    <property type="project" value="UniProtKB-EC"/>
</dbReference>
<dbReference type="InterPro" id="IPR029903">
    <property type="entry name" value="RmlD-like-bd"/>
</dbReference>
<feature type="domain" description="RmlD-like substrate binding" evidence="3">
    <location>
        <begin position="3"/>
        <end position="306"/>
    </location>
</feature>
<dbReference type="InterPro" id="IPR005913">
    <property type="entry name" value="dTDP_dehydrorham_reduct"/>
</dbReference>